<evidence type="ECO:0000256" key="7">
    <source>
        <dbReference type="ARBA" id="ARBA00022842"/>
    </source>
</evidence>
<keyword evidence="16" id="KW-1185">Reference proteome</keyword>
<comment type="caution">
    <text evidence="15">The sequence shown here is derived from an EMBL/GenBank/DDBJ whole genome shotgun (WGS) entry which is preliminary data.</text>
</comment>
<dbReference type="InterPro" id="IPR050241">
    <property type="entry name" value="NAD-cap_RNA_hydrolase_NudC"/>
</dbReference>
<proteinExistence type="inferred from homology"/>
<evidence type="ECO:0000313" key="16">
    <source>
        <dbReference type="Proteomes" id="UP001217089"/>
    </source>
</evidence>
<dbReference type="InterPro" id="IPR049734">
    <property type="entry name" value="NudC-like_C"/>
</dbReference>
<keyword evidence="6 13" id="KW-0378">Hydrolase</keyword>
<dbReference type="PRINTS" id="PR00502">
    <property type="entry name" value="NUDIXFAMILY"/>
</dbReference>
<comment type="catalytic activity">
    <reaction evidence="10">
        <text>NADPH + H2O = reduced beta-nicotinamide D-ribonucleotide + adenosine 2',5'-bisphosphate + 2 H(+)</text>
        <dbReference type="Rhea" id="RHEA:60820"/>
        <dbReference type="ChEBI" id="CHEBI:15377"/>
        <dbReference type="ChEBI" id="CHEBI:15378"/>
        <dbReference type="ChEBI" id="CHEBI:57783"/>
        <dbReference type="ChEBI" id="CHEBI:90832"/>
        <dbReference type="ChEBI" id="CHEBI:194156"/>
    </reaction>
    <physiologicalReaction direction="left-to-right" evidence="10">
        <dbReference type="Rhea" id="RHEA:60821"/>
    </physiologicalReaction>
</comment>
<dbReference type="Pfam" id="PF09296">
    <property type="entry name" value="NUDIX-like"/>
    <property type="match status" value="1"/>
</dbReference>
<evidence type="ECO:0000256" key="2">
    <source>
        <dbReference type="ARBA" id="ARBA00001947"/>
    </source>
</evidence>
<organism evidence="15 16">
    <name type="scientific">Tegillarca granosa</name>
    <name type="common">Malaysian cockle</name>
    <name type="synonym">Anadara granosa</name>
    <dbReference type="NCBI Taxonomy" id="220873"/>
    <lineage>
        <taxon>Eukaryota</taxon>
        <taxon>Metazoa</taxon>
        <taxon>Spiralia</taxon>
        <taxon>Lophotrochozoa</taxon>
        <taxon>Mollusca</taxon>
        <taxon>Bivalvia</taxon>
        <taxon>Autobranchia</taxon>
        <taxon>Pteriomorphia</taxon>
        <taxon>Arcoida</taxon>
        <taxon>Arcoidea</taxon>
        <taxon>Arcidae</taxon>
        <taxon>Tegillarca</taxon>
    </lineage>
</organism>
<evidence type="ECO:0000256" key="6">
    <source>
        <dbReference type="ARBA" id="ARBA00022801"/>
    </source>
</evidence>
<dbReference type="EC" id="3.6.1.22" evidence="4"/>
<dbReference type="InterPro" id="IPR020476">
    <property type="entry name" value="Nudix_hydrolase"/>
</dbReference>
<evidence type="ECO:0000256" key="10">
    <source>
        <dbReference type="ARBA" id="ARBA00047501"/>
    </source>
</evidence>
<dbReference type="InterPro" id="IPR015376">
    <property type="entry name" value="Znr_NADH_PPase"/>
</dbReference>
<evidence type="ECO:0000256" key="13">
    <source>
        <dbReference type="RuleBase" id="RU003476"/>
    </source>
</evidence>
<accession>A0ABQ9EGZ0</accession>
<dbReference type="Gene3D" id="3.90.79.20">
    <property type="match status" value="1"/>
</dbReference>
<dbReference type="Pfam" id="PF09297">
    <property type="entry name" value="Zn_ribbon_NUD"/>
    <property type="match status" value="1"/>
</dbReference>
<evidence type="ECO:0000256" key="1">
    <source>
        <dbReference type="ARBA" id="ARBA00001946"/>
    </source>
</evidence>
<protein>
    <recommendedName>
        <fullName evidence="4">NAD(+) diphosphatase</fullName>
        <ecNumber evidence="4">3.6.1.22</ecNumber>
    </recommendedName>
</protein>
<dbReference type="PROSITE" id="PS00893">
    <property type="entry name" value="NUDIX_BOX"/>
    <property type="match status" value="1"/>
</dbReference>
<dbReference type="NCBIfam" id="NF001299">
    <property type="entry name" value="PRK00241.1"/>
    <property type="match status" value="1"/>
</dbReference>
<dbReference type="InterPro" id="IPR015797">
    <property type="entry name" value="NUDIX_hydrolase-like_dom_sf"/>
</dbReference>
<comment type="cofactor">
    <cofactor evidence="2">
        <name>Zn(2+)</name>
        <dbReference type="ChEBI" id="CHEBI:29105"/>
    </cofactor>
</comment>
<keyword evidence="7" id="KW-0460">Magnesium</keyword>
<keyword evidence="5" id="KW-0479">Metal-binding</keyword>
<dbReference type="Proteomes" id="UP001217089">
    <property type="component" value="Unassembled WGS sequence"/>
</dbReference>
<dbReference type="EMBL" id="JARBDR010000903">
    <property type="protein sequence ID" value="KAJ8303974.1"/>
    <property type="molecule type" value="Genomic_DNA"/>
</dbReference>
<dbReference type="PROSITE" id="PS51462">
    <property type="entry name" value="NUDIX"/>
    <property type="match status" value="1"/>
</dbReference>
<comment type="similarity">
    <text evidence="3">Belongs to the Nudix hydrolase family. NudC subfamily.</text>
</comment>
<dbReference type="Gene3D" id="3.90.79.10">
    <property type="entry name" value="Nucleoside Triphosphate Pyrophosphohydrolase"/>
    <property type="match status" value="1"/>
</dbReference>
<comment type="catalytic activity">
    <reaction evidence="11">
        <text>NAD(+) + H2O = beta-nicotinamide D-ribonucleotide + AMP + 2 H(+)</text>
        <dbReference type="Rhea" id="RHEA:11800"/>
        <dbReference type="ChEBI" id="CHEBI:14649"/>
        <dbReference type="ChEBI" id="CHEBI:15377"/>
        <dbReference type="ChEBI" id="CHEBI:15378"/>
        <dbReference type="ChEBI" id="CHEBI:57540"/>
        <dbReference type="ChEBI" id="CHEBI:456215"/>
        <dbReference type="EC" id="3.6.1.22"/>
    </reaction>
    <physiologicalReaction direction="left-to-right" evidence="11">
        <dbReference type="Rhea" id="RHEA:11801"/>
    </physiologicalReaction>
</comment>
<dbReference type="PANTHER" id="PTHR42904:SF6">
    <property type="entry name" value="NAD-CAPPED RNA HYDROLASE NUDT12"/>
    <property type="match status" value="1"/>
</dbReference>
<evidence type="ECO:0000256" key="11">
    <source>
        <dbReference type="ARBA" id="ARBA00049196"/>
    </source>
</evidence>
<evidence type="ECO:0000256" key="4">
    <source>
        <dbReference type="ARBA" id="ARBA00012381"/>
    </source>
</evidence>
<dbReference type="PANTHER" id="PTHR42904">
    <property type="entry name" value="NUDIX HYDROLASE, NUDC SUBFAMILY"/>
    <property type="match status" value="1"/>
</dbReference>
<comment type="catalytic activity">
    <reaction evidence="9">
        <text>a 5'-end NAD(+)-phospho-ribonucleoside in mRNA + H2O = a 5'-end phospho-adenosine-phospho-ribonucleoside in mRNA + beta-nicotinamide D-ribonucleotide + 2 H(+)</text>
        <dbReference type="Rhea" id="RHEA:60876"/>
        <dbReference type="Rhea" id="RHEA-COMP:15698"/>
        <dbReference type="Rhea" id="RHEA-COMP:15719"/>
        <dbReference type="ChEBI" id="CHEBI:14649"/>
        <dbReference type="ChEBI" id="CHEBI:15377"/>
        <dbReference type="ChEBI" id="CHEBI:15378"/>
        <dbReference type="ChEBI" id="CHEBI:144029"/>
        <dbReference type="ChEBI" id="CHEBI:144051"/>
    </reaction>
    <physiologicalReaction direction="left-to-right" evidence="9">
        <dbReference type="Rhea" id="RHEA:60877"/>
    </physiologicalReaction>
</comment>
<comment type="catalytic activity">
    <reaction evidence="12">
        <text>NADH + H2O = reduced beta-nicotinamide D-ribonucleotide + AMP + 2 H(+)</text>
        <dbReference type="Rhea" id="RHEA:48868"/>
        <dbReference type="ChEBI" id="CHEBI:15377"/>
        <dbReference type="ChEBI" id="CHEBI:15378"/>
        <dbReference type="ChEBI" id="CHEBI:57945"/>
        <dbReference type="ChEBI" id="CHEBI:90832"/>
        <dbReference type="ChEBI" id="CHEBI:456215"/>
        <dbReference type="EC" id="3.6.1.22"/>
    </reaction>
    <physiologicalReaction direction="left-to-right" evidence="12">
        <dbReference type="Rhea" id="RHEA:48869"/>
    </physiologicalReaction>
</comment>
<feature type="domain" description="Nudix hydrolase" evidence="14">
    <location>
        <begin position="179"/>
        <end position="305"/>
    </location>
</feature>
<evidence type="ECO:0000256" key="5">
    <source>
        <dbReference type="ARBA" id="ARBA00022723"/>
    </source>
</evidence>
<dbReference type="InterPro" id="IPR000086">
    <property type="entry name" value="NUDIX_hydrolase_dom"/>
</dbReference>
<gene>
    <name evidence="15" type="ORF">KUTeg_017557</name>
</gene>
<evidence type="ECO:0000256" key="8">
    <source>
        <dbReference type="ARBA" id="ARBA00023027"/>
    </source>
</evidence>
<sequence length="322" mass="36583">MKNVKTIEWLTSAMRNPDTKYIVFNNLRPLLEPISIKNSRWGYTLARIDSKDVQNYLQSNPHVVFLGLEKFSGETKKSTENEEEGRALFAVDVSSIEESLYKEMVPKSEFAAGFPLAMQLEPSEAGILSEARTVLDWLERYKFCATCGSATTVLEGGYKRKCENKECKSNKGVHNTCYPRTDPSVIMLVISQDGKRCLLGRQKRFPAKMWSCLAGFIEPGESIEDACRREVEEESGIKVGRVTYHSSQPWPFPASLMLGCIAYATSDTIKVDEDEMEDARWFRRPEVVQMLTHQHPQGLYVPPEQAIAHQIIKSWVRMTANL</sequence>
<dbReference type="InterPro" id="IPR020084">
    <property type="entry name" value="NUDIX_hydrolase_CS"/>
</dbReference>
<reference evidence="15 16" key="1">
    <citation type="submission" date="2022-12" db="EMBL/GenBank/DDBJ databases">
        <title>Chromosome-level genome of Tegillarca granosa.</title>
        <authorList>
            <person name="Kim J."/>
        </authorList>
    </citation>
    <scope>NUCLEOTIDE SEQUENCE [LARGE SCALE GENOMIC DNA]</scope>
    <source>
        <strain evidence="15">Teg-2019</strain>
        <tissue evidence="15">Adductor muscle</tissue>
    </source>
</reference>
<name>A0ABQ9EGZ0_TEGGR</name>
<dbReference type="Pfam" id="PF00293">
    <property type="entry name" value="NUDIX"/>
    <property type="match status" value="1"/>
</dbReference>
<comment type="cofactor">
    <cofactor evidence="1">
        <name>Mg(2+)</name>
        <dbReference type="ChEBI" id="CHEBI:18420"/>
    </cofactor>
</comment>
<evidence type="ECO:0000256" key="12">
    <source>
        <dbReference type="ARBA" id="ARBA00049264"/>
    </source>
</evidence>
<dbReference type="InterPro" id="IPR015375">
    <property type="entry name" value="NADH_PPase-like_N"/>
</dbReference>
<evidence type="ECO:0000256" key="9">
    <source>
        <dbReference type="ARBA" id="ARBA00023679"/>
    </source>
</evidence>
<evidence type="ECO:0000259" key="14">
    <source>
        <dbReference type="PROSITE" id="PS51462"/>
    </source>
</evidence>
<evidence type="ECO:0000256" key="3">
    <source>
        <dbReference type="ARBA" id="ARBA00009595"/>
    </source>
</evidence>
<evidence type="ECO:0000313" key="15">
    <source>
        <dbReference type="EMBL" id="KAJ8303974.1"/>
    </source>
</evidence>
<keyword evidence="8" id="KW-0520">NAD</keyword>
<dbReference type="SUPFAM" id="SSF55811">
    <property type="entry name" value="Nudix"/>
    <property type="match status" value="1"/>
</dbReference>
<dbReference type="CDD" id="cd03429">
    <property type="entry name" value="NUDIX_NADH_pyrophosphatase_Nudt13"/>
    <property type="match status" value="1"/>
</dbReference>